<name>A0A9P9WW84_9PEZI</name>
<evidence type="ECO:0000313" key="3">
    <source>
        <dbReference type="EMBL" id="KAI1880166.1"/>
    </source>
</evidence>
<sequence>MSRYAAVHAHPQGVGDARPTALQIIHDEGLEGKLVGKVIVITGASSGIGLETARALSATGATLFLPARNVTTAKASLAGILEPGRVTLIEMDIASFASIRAGAAAILAQSNNHVNVLINNAAVMGLQELTFTEDGHETHFATNHLGHFLLFQLLKSALLRSSTPEFRSRVVVVASSGQRACDLSESDNYNFQKSEYNHSQAYSNSKLANVYMANELDRRYGPIGLHATSVHPGGIHTNIGRNLSKEVVEQIMSNKAFAPMLKSPEQGAATTVVAAVGHEWEGKGGRYLEDCAEAKRGEDDGSPFSIGYVRQTYDPVKEGRLWRDSLAIVGIEDDL</sequence>
<dbReference type="Proteomes" id="UP000829685">
    <property type="component" value="Unassembled WGS sequence"/>
</dbReference>
<gene>
    <name evidence="3" type="ORF">JX265_001787</name>
</gene>
<dbReference type="InterPro" id="IPR002347">
    <property type="entry name" value="SDR_fam"/>
</dbReference>
<keyword evidence="2" id="KW-0560">Oxidoreductase</keyword>
<dbReference type="EMBL" id="JAFIMR010000003">
    <property type="protein sequence ID" value="KAI1880166.1"/>
    <property type="molecule type" value="Genomic_DNA"/>
</dbReference>
<dbReference type="GO" id="GO:0016491">
    <property type="term" value="F:oxidoreductase activity"/>
    <property type="evidence" value="ECO:0007669"/>
    <property type="project" value="UniProtKB-KW"/>
</dbReference>
<dbReference type="AlphaFoldDB" id="A0A9P9WW84"/>
<dbReference type="SUPFAM" id="SSF51735">
    <property type="entry name" value="NAD(P)-binding Rossmann-fold domains"/>
    <property type="match status" value="1"/>
</dbReference>
<protein>
    <submittedName>
        <fullName evidence="3">Uncharacterized protein</fullName>
    </submittedName>
</protein>
<evidence type="ECO:0000256" key="1">
    <source>
        <dbReference type="ARBA" id="ARBA00006484"/>
    </source>
</evidence>
<comment type="caution">
    <text evidence="3">The sequence shown here is derived from an EMBL/GenBank/DDBJ whole genome shotgun (WGS) entry which is preliminary data.</text>
</comment>
<dbReference type="PANTHER" id="PTHR24320:SF272">
    <property type="entry name" value="NAD(P)-BINDING ROSSMANN-FOLD SUPERFAMILY PROTEIN"/>
    <property type="match status" value="1"/>
</dbReference>
<dbReference type="InterPro" id="IPR036291">
    <property type="entry name" value="NAD(P)-bd_dom_sf"/>
</dbReference>
<proteinExistence type="inferred from homology"/>
<dbReference type="Gene3D" id="3.40.50.720">
    <property type="entry name" value="NAD(P)-binding Rossmann-like Domain"/>
    <property type="match status" value="1"/>
</dbReference>
<keyword evidence="4" id="KW-1185">Reference proteome</keyword>
<dbReference type="PANTHER" id="PTHR24320">
    <property type="entry name" value="RETINOL DEHYDROGENASE"/>
    <property type="match status" value="1"/>
</dbReference>
<accession>A0A9P9WW84</accession>
<dbReference type="Pfam" id="PF00106">
    <property type="entry name" value="adh_short"/>
    <property type="match status" value="1"/>
</dbReference>
<evidence type="ECO:0000256" key="2">
    <source>
        <dbReference type="ARBA" id="ARBA00023002"/>
    </source>
</evidence>
<comment type="similarity">
    <text evidence="1">Belongs to the short-chain dehydrogenases/reductases (SDR) family.</text>
</comment>
<organism evidence="3 4">
    <name type="scientific">Neoarthrinium moseri</name>
    <dbReference type="NCBI Taxonomy" id="1658444"/>
    <lineage>
        <taxon>Eukaryota</taxon>
        <taxon>Fungi</taxon>
        <taxon>Dikarya</taxon>
        <taxon>Ascomycota</taxon>
        <taxon>Pezizomycotina</taxon>
        <taxon>Sordariomycetes</taxon>
        <taxon>Xylariomycetidae</taxon>
        <taxon>Amphisphaeriales</taxon>
        <taxon>Apiosporaceae</taxon>
        <taxon>Neoarthrinium</taxon>
    </lineage>
</organism>
<dbReference type="PRINTS" id="PR00081">
    <property type="entry name" value="GDHRDH"/>
</dbReference>
<evidence type="ECO:0000313" key="4">
    <source>
        <dbReference type="Proteomes" id="UP000829685"/>
    </source>
</evidence>
<reference evidence="3" key="1">
    <citation type="submission" date="2021-03" db="EMBL/GenBank/DDBJ databases">
        <title>Revisited historic fungal species revealed as producer of novel bioactive compounds through whole genome sequencing and comparative genomics.</title>
        <authorList>
            <person name="Vignolle G.A."/>
            <person name="Hochenegger N."/>
            <person name="Mach R.L."/>
            <person name="Mach-Aigner A.R."/>
            <person name="Javad Rahimi M."/>
            <person name="Salim K.A."/>
            <person name="Chan C.M."/>
            <person name="Lim L.B.L."/>
            <person name="Cai F."/>
            <person name="Druzhinina I.S."/>
            <person name="U'Ren J.M."/>
            <person name="Derntl C."/>
        </authorList>
    </citation>
    <scope>NUCLEOTIDE SEQUENCE</scope>
    <source>
        <strain evidence="3">TUCIM 5799</strain>
    </source>
</reference>